<sequence>MTMSPWPLQKPHSSSEWHSAFDAMVIWYMNDLACTRKGRKKRLGPLSSITERTKNPDKSL</sequence>
<keyword evidence="3" id="KW-1185">Reference proteome</keyword>
<dbReference type="Proteomes" id="UP000276133">
    <property type="component" value="Unassembled WGS sequence"/>
</dbReference>
<feature type="region of interest" description="Disordered" evidence="1">
    <location>
        <begin position="40"/>
        <end position="60"/>
    </location>
</feature>
<reference evidence="2 3" key="1">
    <citation type="journal article" date="2018" name="Sci. Rep.">
        <title>Genomic signatures of local adaptation to the degree of environmental predictability in rotifers.</title>
        <authorList>
            <person name="Franch-Gras L."/>
            <person name="Hahn C."/>
            <person name="Garcia-Roger E.M."/>
            <person name="Carmona M.J."/>
            <person name="Serra M."/>
            <person name="Gomez A."/>
        </authorList>
    </citation>
    <scope>NUCLEOTIDE SEQUENCE [LARGE SCALE GENOMIC DNA]</scope>
    <source>
        <strain evidence="2">HYR1</strain>
    </source>
</reference>
<feature type="compositionally biased region" description="Basic and acidic residues" evidence="1">
    <location>
        <begin position="51"/>
        <end position="60"/>
    </location>
</feature>
<evidence type="ECO:0000313" key="2">
    <source>
        <dbReference type="EMBL" id="RMZ98554.1"/>
    </source>
</evidence>
<accession>A0A3M7PIJ6</accession>
<protein>
    <submittedName>
        <fullName evidence="2">Uncharacterized protein</fullName>
    </submittedName>
</protein>
<dbReference type="AlphaFoldDB" id="A0A3M7PIJ6"/>
<organism evidence="2 3">
    <name type="scientific">Brachionus plicatilis</name>
    <name type="common">Marine rotifer</name>
    <name type="synonym">Brachionus muelleri</name>
    <dbReference type="NCBI Taxonomy" id="10195"/>
    <lineage>
        <taxon>Eukaryota</taxon>
        <taxon>Metazoa</taxon>
        <taxon>Spiralia</taxon>
        <taxon>Gnathifera</taxon>
        <taxon>Rotifera</taxon>
        <taxon>Eurotatoria</taxon>
        <taxon>Monogononta</taxon>
        <taxon>Pseudotrocha</taxon>
        <taxon>Ploima</taxon>
        <taxon>Brachionidae</taxon>
        <taxon>Brachionus</taxon>
    </lineage>
</organism>
<name>A0A3M7PIJ6_BRAPC</name>
<gene>
    <name evidence="2" type="ORF">BpHYR1_047372</name>
</gene>
<evidence type="ECO:0000313" key="3">
    <source>
        <dbReference type="Proteomes" id="UP000276133"/>
    </source>
</evidence>
<dbReference type="EMBL" id="REGN01010702">
    <property type="protein sequence ID" value="RMZ98554.1"/>
    <property type="molecule type" value="Genomic_DNA"/>
</dbReference>
<proteinExistence type="predicted"/>
<comment type="caution">
    <text evidence="2">The sequence shown here is derived from an EMBL/GenBank/DDBJ whole genome shotgun (WGS) entry which is preliminary data.</text>
</comment>
<evidence type="ECO:0000256" key="1">
    <source>
        <dbReference type="SAM" id="MobiDB-lite"/>
    </source>
</evidence>